<dbReference type="InterPro" id="IPR036188">
    <property type="entry name" value="FAD/NAD-bd_sf"/>
</dbReference>
<comment type="caution">
    <text evidence="1">The sequence shown here is derived from an EMBL/GenBank/DDBJ whole genome shotgun (WGS) entry which is preliminary data.</text>
</comment>
<evidence type="ECO:0000313" key="2">
    <source>
        <dbReference type="Proteomes" id="UP000823046"/>
    </source>
</evidence>
<keyword evidence="2" id="KW-1185">Reference proteome</keyword>
<proteinExistence type="predicted"/>
<dbReference type="Gene3D" id="3.50.50.60">
    <property type="entry name" value="FAD/NAD(P)-binding domain"/>
    <property type="match status" value="1"/>
</dbReference>
<dbReference type="Proteomes" id="UP000823046">
    <property type="component" value="Unassembled WGS sequence"/>
</dbReference>
<dbReference type="SUPFAM" id="SSF51905">
    <property type="entry name" value="FAD/NAD(P)-binding domain"/>
    <property type="match status" value="1"/>
</dbReference>
<name>A0ABQ7J9B6_9APIC</name>
<dbReference type="InterPro" id="IPR050281">
    <property type="entry name" value="Flavin_monoamine_oxidase"/>
</dbReference>
<gene>
    <name evidence="1" type="ORF">IE077_003024</name>
</gene>
<dbReference type="PANTHER" id="PTHR10742:SF410">
    <property type="entry name" value="LYSINE-SPECIFIC HISTONE DEMETHYLASE 2"/>
    <property type="match status" value="1"/>
</dbReference>
<evidence type="ECO:0008006" key="3">
    <source>
        <dbReference type="Google" id="ProtNLM"/>
    </source>
</evidence>
<evidence type="ECO:0000313" key="1">
    <source>
        <dbReference type="EMBL" id="KAF8820577.1"/>
    </source>
</evidence>
<accession>A0ABQ7J9B6</accession>
<protein>
    <recommendedName>
        <fullName evidence="3">Amine oxidase domain-containing protein</fullName>
    </recommendedName>
</protein>
<sequence length="451" mass="51077">MSYWVGTQRFSTRQSKSQKCSGGSFFMIEPLGTSQFNDVFLNIRPTSSVKMEETDDRISIKSLWAKRYAERYSFESVWPNTTLEKSGTLPSEEAGNAQPIIALQMDLVDAFLDALRFSMASSFDAIYSSSAAPVSSQASLSDLSRYVDHFTPSDKTVPIRTNAVTKRKHTKARKPPFFPTCAPPLHHLPLPSLDTKKGVDYHVIVVGGGVSGLLATKILRDLCMKVLLLESRNYAGGRVRTETLPNNENILIEEDPVSKNLRRKKRAKIHDTRCLSRTLPAANIDLGANWLMYDVSYPQYVWHWAHQEKIQSSNILGSRWEPVCTALWFDECGHQIDPGHIQMLYDITIVAMGILNQWIDENESKDNNQKKEFNCFEDGIIAAIKWVAENSDALKIPLSGKYFNDTDMKVMMKMTRRTYGYVNNLSEIDADVGDGFKGVMKWYASSSYFQR</sequence>
<dbReference type="PANTHER" id="PTHR10742">
    <property type="entry name" value="FLAVIN MONOAMINE OXIDASE"/>
    <property type="match status" value="1"/>
</dbReference>
<dbReference type="Pfam" id="PF13450">
    <property type="entry name" value="NAD_binding_8"/>
    <property type="match status" value="1"/>
</dbReference>
<dbReference type="EMBL" id="JADAQX010000351">
    <property type="protein sequence ID" value="KAF8820577.1"/>
    <property type="molecule type" value="Genomic_DNA"/>
</dbReference>
<organism evidence="1 2">
    <name type="scientific">Cardiosporidium cionae</name>
    <dbReference type="NCBI Taxonomy" id="476202"/>
    <lineage>
        <taxon>Eukaryota</taxon>
        <taxon>Sar</taxon>
        <taxon>Alveolata</taxon>
        <taxon>Apicomplexa</taxon>
        <taxon>Aconoidasida</taxon>
        <taxon>Nephromycida</taxon>
        <taxon>Cardiosporidium</taxon>
    </lineage>
</organism>
<reference evidence="1 2" key="1">
    <citation type="journal article" date="2020" name="bioRxiv">
        <title>Metabolic contributions of an alphaproteobacterial endosymbiont in the apicomplexan Cardiosporidium cionae.</title>
        <authorList>
            <person name="Hunter E.S."/>
            <person name="Paight C.J."/>
            <person name="Lane C.E."/>
        </authorList>
    </citation>
    <scope>NUCLEOTIDE SEQUENCE [LARGE SCALE GENOMIC DNA]</scope>
    <source>
        <strain evidence="1">ESH_2018</strain>
    </source>
</reference>